<comment type="subcellular location">
    <subcellularLocation>
        <location evidence="1">Nucleus</location>
    </subcellularLocation>
</comment>
<feature type="domain" description="WDHD1/CFT4 second beta-propeller" evidence="6">
    <location>
        <begin position="407"/>
        <end position="726"/>
    </location>
</feature>
<dbReference type="GO" id="GO:0006281">
    <property type="term" value="P:DNA repair"/>
    <property type="evidence" value="ECO:0007669"/>
    <property type="project" value="TreeGrafter"/>
</dbReference>
<evidence type="ECO:0000256" key="4">
    <source>
        <dbReference type="ARBA" id="ARBA00023242"/>
    </source>
</evidence>
<keyword evidence="9" id="KW-1185">Reference proteome</keyword>
<dbReference type="GO" id="GO:0006261">
    <property type="term" value="P:DNA-templated DNA replication"/>
    <property type="evidence" value="ECO:0007669"/>
    <property type="project" value="TreeGrafter"/>
</dbReference>
<dbReference type="GO" id="GO:0000278">
    <property type="term" value="P:mitotic cell cycle"/>
    <property type="evidence" value="ECO:0007669"/>
    <property type="project" value="TreeGrafter"/>
</dbReference>
<dbReference type="GeneID" id="30984254"/>
<dbReference type="InterPro" id="IPR048591">
    <property type="entry name" value="WDHD1/CFT4_hel"/>
</dbReference>
<dbReference type="SUPFAM" id="SSF50978">
    <property type="entry name" value="WD40 repeat-like"/>
    <property type="match status" value="1"/>
</dbReference>
<name>A0A1E4SGH9_9ASCO</name>
<dbReference type="Proteomes" id="UP000094285">
    <property type="component" value="Unassembled WGS sequence"/>
</dbReference>
<dbReference type="EMBL" id="KV453913">
    <property type="protein sequence ID" value="ODV78608.1"/>
    <property type="molecule type" value="Genomic_DNA"/>
</dbReference>
<evidence type="ECO:0000313" key="9">
    <source>
        <dbReference type="Proteomes" id="UP000094285"/>
    </source>
</evidence>
<feature type="compositionally biased region" description="Acidic residues" evidence="5">
    <location>
        <begin position="330"/>
        <end position="342"/>
    </location>
</feature>
<protein>
    <submittedName>
        <fullName evidence="8">WD40 repeat-like protein</fullName>
    </submittedName>
</protein>
<keyword evidence="3" id="KW-0677">Repeat</keyword>
<reference evidence="9" key="1">
    <citation type="submission" date="2016-05" db="EMBL/GenBank/DDBJ databases">
        <title>Comparative genomics of biotechnologically important yeasts.</title>
        <authorList>
            <consortium name="DOE Joint Genome Institute"/>
            <person name="Riley R."/>
            <person name="Haridas S."/>
            <person name="Wolfe K.H."/>
            <person name="Lopes M.R."/>
            <person name="Hittinger C.T."/>
            <person name="Goker M."/>
            <person name="Salamov A."/>
            <person name="Wisecaver J."/>
            <person name="Long T.M."/>
            <person name="Aerts A.L."/>
            <person name="Barry K."/>
            <person name="Choi C."/>
            <person name="Clum A."/>
            <person name="Coughlan A.Y."/>
            <person name="Deshpande S."/>
            <person name="Douglass A.P."/>
            <person name="Hanson S.J."/>
            <person name="Klenk H.-P."/>
            <person name="Labutti K."/>
            <person name="Lapidus A."/>
            <person name="Lindquist E."/>
            <person name="Lipzen A."/>
            <person name="Meier-Kolthoff J.P."/>
            <person name="Ohm R.A."/>
            <person name="Otillar R.P."/>
            <person name="Pangilinan J."/>
            <person name="Peng Y."/>
            <person name="Rokas A."/>
            <person name="Rosa C.A."/>
            <person name="Scheuner C."/>
            <person name="Sibirny A.A."/>
            <person name="Slot J.C."/>
            <person name="Stielow J.B."/>
            <person name="Sun H."/>
            <person name="Kurtzman C.P."/>
            <person name="Blackwell M."/>
            <person name="Grigoriev I.V."/>
            <person name="Jeffries T.W."/>
        </authorList>
    </citation>
    <scope>NUCLEOTIDE SEQUENCE [LARGE SCALE GENOMIC DNA]</scope>
    <source>
        <strain evidence="9">NRRL Y-17324</strain>
    </source>
</reference>
<dbReference type="AlphaFoldDB" id="A0A1E4SGH9"/>
<evidence type="ECO:0000256" key="2">
    <source>
        <dbReference type="ARBA" id="ARBA00022574"/>
    </source>
</evidence>
<dbReference type="Pfam" id="PF12341">
    <property type="entry name" value="Mcl1_mid"/>
    <property type="match status" value="1"/>
</dbReference>
<keyword evidence="2" id="KW-0853">WD repeat</keyword>
<dbReference type="InterPro" id="IPR022100">
    <property type="entry name" value="WDHD1/CFT4_beta-prop_2nd"/>
</dbReference>
<proteinExistence type="predicted"/>
<evidence type="ECO:0000259" key="7">
    <source>
        <dbReference type="Pfam" id="PF20946"/>
    </source>
</evidence>
<dbReference type="GO" id="GO:0003682">
    <property type="term" value="F:chromatin binding"/>
    <property type="evidence" value="ECO:0007669"/>
    <property type="project" value="TreeGrafter"/>
</dbReference>
<dbReference type="OrthoDB" id="427368at2759"/>
<feature type="region of interest" description="Disordered" evidence="5">
    <location>
        <begin position="330"/>
        <end position="403"/>
    </location>
</feature>
<dbReference type="InterPro" id="IPR036322">
    <property type="entry name" value="WD40_repeat_dom_sf"/>
</dbReference>
<evidence type="ECO:0000256" key="3">
    <source>
        <dbReference type="ARBA" id="ARBA00022737"/>
    </source>
</evidence>
<dbReference type="STRING" id="984487.A0A1E4SGH9"/>
<evidence type="ECO:0000313" key="8">
    <source>
        <dbReference type="EMBL" id="ODV78608.1"/>
    </source>
</evidence>
<evidence type="ECO:0000256" key="5">
    <source>
        <dbReference type="SAM" id="MobiDB-lite"/>
    </source>
</evidence>
<dbReference type="GO" id="GO:0043596">
    <property type="term" value="C:nuclear replication fork"/>
    <property type="evidence" value="ECO:0007669"/>
    <property type="project" value="TreeGrafter"/>
</dbReference>
<dbReference type="Gene3D" id="2.130.10.10">
    <property type="entry name" value="YVTN repeat-like/Quinoprotein amine dehydrogenase"/>
    <property type="match status" value="1"/>
</dbReference>
<evidence type="ECO:0000259" key="6">
    <source>
        <dbReference type="Pfam" id="PF12341"/>
    </source>
</evidence>
<keyword evidence="4" id="KW-0539">Nucleus</keyword>
<dbReference type="InterPro" id="IPR015943">
    <property type="entry name" value="WD40/YVTN_repeat-like_dom_sf"/>
</dbReference>
<gene>
    <name evidence="8" type="ORF">CANTADRAFT_52769</name>
</gene>
<dbReference type="RefSeq" id="XP_020063730.1">
    <property type="nucleotide sequence ID" value="XM_020210118.1"/>
</dbReference>
<feature type="compositionally biased region" description="Basic and acidic residues" evidence="5">
    <location>
        <begin position="343"/>
        <end position="368"/>
    </location>
</feature>
<evidence type="ECO:0000256" key="1">
    <source>
        <dbReference type="ARBA" id="ARBA00004123"/>
    </source>
</evidence>
<sequence>MSQDKISAFLDGNSLVWYHEDSKNLIIGNSEGLLKIFNVNEPDLEPVSIDINENLTALAAHGNTLALTCTSGNLEQVSLETNQSKGSVYRSELPLRDVIFINEGKRILSGGDDNKLVILDVETQSNPNIISLPDQLLNLSYNHTGEILALSLANGNIQLYSVINEVPSLIHTINNALPTKIHTSLEKIDYNDEHRDELVSTKTLWSSNGTHLVLPSSNNTIKVYDRSDWSETKEFTIEGSIWDFALVEPFLVVLKENRVQVLDYTSKRIVADKSFDLEGNLALNVAVNEGDVYIGTSGGEVISFKGLLERSSEPQPSKSNGISSLFLDEAEEDSNDEAEDTDALLRDSDDEPEPKRPNENGYRLHQEDSMVIDEEEEDFTERRKRHKPNGFIPPRHIPTQVPVEDLKPYSPGSTPWGGLENNQSSSTDRRYLFMNSIGYVWAVKNIADSESTNQQSITVSFFDRSVHKDYHFVDYFQYDLCSINDKGTLLAYSGHKDKKSTDNAKIYYRNHDSEQESWERKIPLLKEEYLTSVSITSSAQSTGDATIVVGTNFGYLRFFNHYGVCINIMKTTPVVSLISSSASVLFAINQLTNGVYTYSIIDVNLDYKYIQQDVLLPLKKPTNQDIPLIKGTFFNEFNDPCLVGGADDTLLVLQAWREPGNSKWTPLMNCHSIVTEDGNNSNKKNWKCWPLGLYKDQLSCLILKNNKQYPAFPLPLPIELEIKLPIQIREKSQKNPEEIFLRSLTMGKLVSEALNDDNHNEEQDEIMERLTQYSMMFDRSLLKMFGEACKETRLNKALSIAKMIKTDKALAAAAKISERMQFMTLATKIGKLREELVSLSDEEE</sequence>
<dbReference type="PANTHER" id="PTHR19932">
    <property type="entry name" value="WD REPEAT AND HMG-BOX DNA BINDING PROTEIN"/>
    <property type="match status" value="1"/>
</dbReference>
<accession>A0A1E4SGH9</accession>
<feature type="compositionally biased region" description="Acidic residues" evidence="5">
    <location>
        <begin position="370"/>
        <end position="379"/>
    </location>
</feature>
<dbReference type="Pfam" id="PF20946">
    <property type="entry name" value="Ctf4_C"/>
    <property type="match status" value="1"/>
</dbReference>
<feature type="domain" description="WDHD1/CFT4 helical bundle" evidence="7">
    <location>
        <begin position="735"/>
        <end position="836"/>
    </location>
</feature>
<dbReference type="PANTHER" id="PTHR19932:SF10">
    <property type="entry name" value="WD REPEAT AND HMG-BOX DNA-BINDING PROTEIN 1"/>
    <property type="match status" value="1"/>
</dbReference>
<organism evidence="8 9">
    <name type="scientific">Suhomyces tanzawaensis NRRL Y-17324</name>
    <dbReference type="NCBI Taxonomy" id="984487"/>
    <lineage>
        <taxon>Eukaryota</taxon>
        <taxon>Fungi</taxon>
        <taxon>Dikarya</taxon>
        <taxon>Ascomycota</taxon>
        <taxon>Saccharomycotina</taxon>
        <taxon>Pichiomycetes</taxon>
        <taxon>Debaryomycetaceae</taxon>
        <taxon>Suhomyces</taxon>
    </lineage>
</organism>